<keyword evidence="8" id="KW-1185">Reference proteome</keyword>
<evidence type="ECO:0000313" key="8">
    <source>
        <dbReference type="Proteomes" id="UP000026962"/>
    </source>
</evidence>
<dbReference type="InterPro" id="IPR009741">
    <property type="entry name" value="EARLY_FLOWERING_4_dom"/>
</dbReference>
<dbReference type="GO" id="GO:0048511">
    <property type="term" value="P:rhythmic process"/>
    <property type="evidence" value="ECO:0007669"/>
    <property type="project" value="UniProtKB-KW"/>
</dbReference>
<dbReference type="EnsemblPlants" id="OPUNC08G11220.1">
    <property type="protein sequence ID" value="OPUNC08G11220.1"/>
    <property type="gene ID" value="OPUNC08G11220"/>
</dbReference>
<dbReference type="HOGENOM" id="CLU_119738_0_0_1"/>
<protein>
    <recommendedName>
        <fullName evidence="6">Protein EARLY FLOWERING 4 domain-containing protein</fullName>
    </recommendedName>
</protein>
<keyword evidence="4" id="KW-0539">Nucleus</keyword>
<comment type="similarity">
    <text evidence="2">Belongs to the EARLY FLOWERING 4 family.</text>
</comment>
<dbReference type="STRING" id="4537.A0A0E0LU82"/>
<feature type="domain" description="Protein EARLY FLOWERING 4" evidence="6">
    <location>
        <begin position="22"/>
        <end position="98"/>
    </location>
</feature>
<evidence type="ECO:0000256" key="4">
    <source>
        <dbReference type="ARBA" id="ARBA00023242"/>
    </source>
</evidence>
<dbReference type="Gramene" id="OPUNC08G11220.1">
    <property type="protein sequence ID" value="OPUNC08G11220.1"/>
    <property type="gene ID" value="OPUNC08G11220"/>
</dbReference>
<evidence type="ECO:0000256" key="1">
    <source>
        <dbReference type="ARBA" id="ARBA00004123"/>
    </source>
</evidence>
<name>A0A0E0LU82_ORYPU</name>
<feature type="compositionally biased region" description="Low complexity" evidence="5">
    <location>
        <begin position="92"/>
        <end position="120"/>
    </location>
</feature>
<dbReference type="GO" id="GO:0042753">
    <property type="term" value="P:positive regulation of circadian rhythm"/>
    <property type="evidence" value="ECO:0007669"/>
    <property type="project" value="InterPro"/>
</dbReference>
<dbReference type="GO" id="GO:0005634">
    <property type="term" value="C:nucleus"/>
    <property type="evidence" value="ECO:0007669"/>
    <property type="project" value="UniProtKB-SubCell"/>
</dbReference>
<comment type="subcellular location">
    <subcellularLocation>
        <location evidence="1">Nucleus</location>
    </subcellularLocation>
</comment>
<keyword evidence="3" id="KW-0090">Biological rhythms</keyword>
<dbReference type="Pfam" id="PF07011">
    <property type="entry name" value="Elf4"/>
    <property type="match status" value="1"/>
</dbReference>
<organism evidence="7">
    <name type="scientific">Oryza punctata</name>
    <name type="common">Red rice</name>
    <dbReference type="NCBI Taxonomy" id="4537"/>
    <lineage>
        <taxon>Eukaryota</taxon>
        <taxon>Viridiplantae</taxon>
        <taxon>Streptophyta</taxon>
        <taxon>Embryophyta</taxon>
        <taxon>Tracheophyta</taxon>
        <taxon>Spermatophyta</taxon>
        <taxon>Magnoliopsida</taxon>
        <taxon>Liliopsida</taxon>
        <taxon>Poales</taxon>
        <taxon>Poaceae</taxon>
        <taxon>BOP clade</taxon>
        <taxon>Oryzoideae</taxon>
        <taxon>Oryzeae</taxon>
        <taxon>Oryzinae</taxon>
        <taxon>Oryza</taxon>
    </lineage>
</organism>
<evidence type="ECO:0000313" key="7">
    <source>
        <dbReference type="EnsemblPlants" id="OPUNC08G11220.1"/>
    </source>
</evidence>
<dbReference type="GO" id="GO:0009649">
    <property type="term" value="P:entrainment of circadian clock"/>
    <property type="evidence" value="ECO:0007669"/>
    <property type="project" value="TreeGrafter"/>
</dbReference>
<proteinExistence type="inferred from homology"/>
<evidence type="ECO:0000256" key="3">
    <source>
        <dbReference type="ARBA" id="ARBA00023108"/>
    </source>
</evidence>
<reference evidence="7" key="2">
    <citation type="submission" date="2018-05" db="EMBL/GenBank/DDBJ databases">
        <title>OpunRS2 (Oryza punctata Reference Sequence Version 2).</title>
        <authorList>
            <person name="Zhang J."/>
            <person name="Kudrna D."/>
            <person name="Lee S."/>
            <person name="Talag J."/>
            <person name="Welchert J."/>
            <person name="Wing R.A."/>
        </authorList>
    </citation>
    <scope>NUCLEOTIDE SEQUENCE [LARGE SCALE GENOMIC DNA]</scope>
</reference>
<accession>A0A0E0LU82</accession>
<sequence>MEEESVINNGGCGGGGSGGARANMVQVMQRRFGEVQGILEQNRVLIQEISQNHEARDADGLTRNVALIREVHTNITHLVDLYANLSGSFSNSITTSNAASTNNTNTTSSSSPSATGSAKAGKQPGTIDTK</sequence>
<evidence type="ECO:0000259" key="6">
    <source>
        <dbReference type="Pfam" id="PF07011"/>
    </source>
</evidence>
<evidence type="ECO:0000256" key="5">
    <source>
        <dbReference type="SAM" id="MobiDB-lite"/>
    </source>
</evidence>
<evidence type="ECO:0000256" key="2">
    <source>
        <dbReference type="ARBA" id="ARBA00009514"/>
    </source>
</evidence>
<dbReference type="Proteomes" id="UP000026962">
    <property type="component" value="Chromosome 8"/>
</dbReference>
<dbReference type="InterPro" id="IPR040462">
    <property type="entry name" value="EARLY_FLOWERING_4"/>
</dbReference>
<dbReference type="PANTHER" id="PTHR33469:SF32">
    <property type="entry name" value="OS08G0366300 PROTEIN"/>
    <property type="match status" value="1"/>
</dbReference>
<dbReference type="eggNOG" id="ENOG502RZ6B">
    <property type="taxonomic scope" value="Eukaryota"/>
</dbReference>
<reference evidence="7" key="1">
    <citation type="submission" date="2015-04" db="UniProtKB">
        <authorList>
            <consortium name="EnsemblPlants"/>
        </authorList>
    </citation>
    <scope>IDENTIFICATION</scope>
</reference>
<feature type="region of interest" description="Disordered" evidence="5">
    <location>
        <begin position="92"/>
        <end position="130"/>
    </location>
</feature>
<dbReference type="AlphaFoldDB" id="A0A0E0LU82"/>
<dbReference type="PANTHER" id="PTHR33469">
    <property type="entry name" value="PROTEIN ELF4-LIKE 4"/>
    <property type="match status" value="1"/>
</dbReference>
<dbReference type="OMA" id="KQPGTID"/>